<evidence type="ECO:0000256" key="1">
    <source>
        <dbReference type="SAM" id="Phobius"/>
    </source>
</evidence>
<dbReference type="EMBL" id="GECU01031988">
    <property type="protein sequence ID" value="JAS75718.1"/>
    <property type="molecule type" value="Transcribed_RNA"/>
</dbReference>
<reference evidence="2" key="1">
    <citation type="submission" date="2015-11" db="EMBL/GenBank/DDBJ databases">
        <title>De novo transcriptome assembly of four potential Pierce s Disease insect vectors from Arizona vineyards.</title>
        <authorList>
            <person name="Tassone E.E."/>
        </authorList>
    </citation>
    <scope>NUCLEOTIDE SEQUENCE</scope>
</reference>
<sequence length="105" mass="11932">DFGSLCSVAVGTPCLCFVYGFAFLTLTFYLSHLIFKGIFSILLFLLLVSLITVMSLALPVYCWRSGILDRLESRTRRRQRVEDPTPVEMPVEKPPLYESLLHTMA</sequence>
<dbReference type="AlphaFoldDB" id="A0A1B6HM11"/>
<feature type="non-terminal residue" evidence="2">
    <location>
        <position position="105"/>
    </location>
</feature>
<protein>
    <submittedName>
        <fullName evidence="2">Uncharacterized protein</fullName>
    </submittedName>
</protein>
<feature type="transmembrane region" description="Helical" evidence="1">
    <location>
        <begin position="37"/>
        <end position="63"/>
    </location>
</feature>
<feature type="non-terminal residue" evidence="2">
    <location>
        <position position="1"/>
    </location>
</feature>
<organism evidence="2">
    <name type="scientific">Homalodisca liturata</name>
    <dbReference type="NCBI Taxonomy" id="320908"/>
    <lineage>
        <taxon>Eukaryota</taxon>
        <taxon>Metazoa</taxon>
        <taxon>Ecdysozoa</taxon>
        <taxon>Arthropoda</taxon>
        <taxon>Hexapoda</taxon>
        <taxon>Insecta</taxon>
        <taxon>Pterygota</taxon>
        <taxon>Neoptera</taxon>
        <taxon>Paraneoptera</taxon>
        <taxon>Hemiptera</taxon>
        <taxon>Auchenorrhyncha</taxon>
        <taxon>Membracoidea</taxon>
        <taxon>Cicadellidae</taxon>
        <taxon>Cicadellinae</taxon>
        <taxon>Proconiini</taxon>
        <taxon>Homalodisca</taxon>
    </lineage>
</organism>
<accession>A0A1B6HM11</accession>
<keyword evidence="1" id="KW-1133">Transmembrane helix</keyword>
<name>A0A1B6HM11_9HEMI</name>
<proteinExistence type="predicted"/>
<keyword evidence="1" id="KW-0812">Transmembrane</keyword>
<gene>
    <name evidence="2" type="ORF">g.1381</name>
</gene>
<evidence type="ECO:0000313" key="2">
    <source>
        <dbReference type="EMBL" id="JAS75718.1"/>
    </source>
</evidence>
<keyword evidence="1" id="KW-0472">Membrane</keyword>
<feature type="transmembrane region" description="Helical" evidence="1">
    <location>
        <begin position="7"/>
        <end position="31"/>
    </location>
</feature>